<dbReference type="CDD" id="cd22907">
    <property type="entry name" value="HFD_NFYB"/>
    <property type="match status" value="1"/>
</dbReference>
<accession>A0A8B8ML30</accession>
<dbReference type="GO" id="GO:0000978">
    <property type="term" value="F:RNA polymerase II cis-regulatory region sequence-specific DNA binding"/>
    <property type="evidence" value="ECO:0007669"/>
    <property type="project" value="TreeGrafter"/>
</dbReference>
<evidence type="ECO:0000256" key="2">
    <source>
        <dbReference type="ARBA" id="ARBA00023015"/>
    </source>
</evidence>
<organism evidence="6 7">
    <name type="scientific">Abrus precatorius</name>
    <name type="common">Indian licorice</name>
    <name type="synonym">Glycine abrus</name>
    <dbReference type="NCBI Taxonomy" id="3816"/>
    <lineage>
        <taxon>Eukaryota</taxon>
        <taxon>Viridiplantae</taxon>
        <taxon>Streptophyta</taxon>
        <taxon>Embryophyta</taxon>
        <taxon>Tracheophyta</taxon>
        <taxon>Spermatophyta</taxon>
        <taxon>Magnoliopsida</taxon>
        <taxon>eudicotyledons</taxon>
        <taxon>Gunneridae</taxon>
        <taxon>Pentapetalae</taxon>
        <taxon>rosids</taxon>
        <taxon>fabids</taxon>
        <taxon>Fabales</taxon>
        <taxon>Fabaceae</taxon>
        <taxon>Papilionoideae</taxon>
        <taxon>50 kb inversion clade</taxon>
        <taxon>NPAAA clade</taxon>
        <taxon>indigoferoid/millettioid clade</taxon>
        <taxon>Abreae</taxon>
        <taxon>Abrus</taxon>
    </lineage>
</organism>
<keyword evidence="4" id="KW-0804">Transcription</keyword>
<keyword evidence="3" id="KW-0238">DNA-binding</keyword>
<proteinExistence type="inferred from homology"/>
<dbReference type="GO" id="GO:0001228">
    <property type="term" value="F:DNA-binding transcription activator activity, RNA polymerase II-specific"/>
    <property type="evidence" value="ECO:0007669"/>
    <property type="project" value="InterPro"/>
</dbReference>
<protein>
    <submittedName>
        <fullName evidence="7">Nuclear transcription factor Y subunit B-10-like</fullName>
    </submittedName>
</protein>
<dbReference type="InterPro" id="IPR009072">
    <property type="entry name" value="Histone-fold"/>
</dbReference>
<dbReference type="Gene3D" id="1.10.20.10">
    <property type="entry name" value="Histone, subunit A"/>
    <property type="match status" value="1"/>
</dbReference>
<dbReference type="InterPro" id="IPR027113">
    <property type="entry name" value="Transc_fact_NFYB/HAP3"/>
</dbReference>
<keyword evidence="6" id="KW-1185">Reference proteome</keyword>
<name>A0A8B8ML30_ABRPR</name>
<dbReference type="AlphaFoldDB" id="A0A8B8ML30"/>
<evidence type="ECO:0000313" key="7">
    <source>
        <dbReference type="RefSeq" id="XP_027368613.1"/>
    </source>
</evidence>
<evidence type="ECO:0000256" key="1">
    <source>
        <dbReference type="ARBA" id="ARBA00009053"/>
    </source>
</evidence>
<evidence type="ECO:0000256" key="3">
    <source>
        <dbReference type="ARBA" id="ARBA00023125"/>
    </source>
</evidence>
<dbReference type="InterPro" id="IPR003958">
    <property type="entry name" value="CBFA_NFYB_domain"/>
</dbReference>
<dbReference type="PRINTS" id="PR00615">
    <property type="entry name" value="CCAATSUBUNTA"/>
</dbReference>
<comment type="similarity">
    <text evidence="1">Belongs to the NFYB/HAP3 subunit family.</text>
</comment>
<dbReference type="PANTHER" id="PTHR11064">
    <property type="entry name" value="CCAAT-BINDING TRANSCRIPTION FACTOR-RELATED"/>
    <property type="match status" value="1"/>
</dbReference>
<dbReference type="GO" id="GO:0046982">
    <property type="term" value="F:protein heterodimerization activity"/>
    <property type="evidence" value="ECO:0007669"/>
    <property type="project" value="InterPro"/>
</dbReference>
<feature type="domain" description="Transcription factor CBF/NF-Y/archaeal histone" evidence="5">
    <location>
        <begin position="40"/>
        <end position="104"/>
    </location>
</feature>
<dbReference type="OrthoDB" id="386949at2759"/>
<reference evidence="7" key="2">
    <citation type="submission" date="2025-08" db="UniProtKB">
        <authorList>
            <consortium name="RefSeq"/>
        </authorList>
    </citation>
    <scope>IDENTIFICATION</scope>
    <source>
        <tissue evidence="7">Young leaves</tissue>
    </source>
</reference>
<evidence type="ECO:0000259" key="5">
    <source>
        <dbReference type="Pfam" id="PF00808"/>
    </source>
</evidence>
<evidence type="ECO:0000256" key="4">
    <source>
        <dbReference type="ARBA" id="ARBA00023163"/>
    </source>
</evidence>
<dbReference type="Pfam" id="PF00808">
    <property type="entry name" value="CBFD_NFYB_HMF"/>
    <property type="match status" value="1"/>
</dbReference>
<evidence type="ECO:0000313" key="6">
    <source>
        <dbReference type="Proteomes" id="UP000694853"/>
    </source>
</evidence>
<dbReference type="KEGG" id="aprc:113874594"/>
<dbReference type="GeneID" id="113874594"/>
<dbReference type="SUPFAM" id="SSF47113">
    <property type="entry name" value="Histone-fold"/>
    <property type="match status" value="1"/>
</dbReference>
<dbReference type="GO" id="GO:0016602">
    <property type="term" value="C:CCAAT-binding factor complex"/>
    <property type="evidence" value="ECO:0007669"/>
    <property type="project" value="InterPro"/>
</dbReference>
<dbReference type="RefSeq" id="XP_027368613.1">
    <property type="nucleotide sequence ID" value="XM_027512812.1"/>
</dbReference>
<gene>
    <name evidence="7" type="primary">LOC113874594</name>
</gene>
<keyword evidence="2" id="KW-0805">Transcription regulation</keyword>
<reference evidence="6" key="1">
    <citation type="journal article" date="2019" name="Toxins">
        <title>Detection of Abrin-Like and Prepropulchellin-Like Toxin Genes and Transcripts Using Whole Genome Sequencing and Full-Length Transcript Sequencing of Abrus precatorius.</title>
        <authorList>
            <person name="Hovde B.T."/>
            <person name="Daligault H.E."/>
            <person name="Hanschen E.R."/>
            <person name="Kunde Y.A."/>
            <person name="Johnson M.B."/>
            <person name="Starkenburg S.R."/>
            <person name="Johnson S.L."/>
        </authorList>
    </citation>
    <scope>NUCLEOTIDE SEQUENCE [LARGE SCALE GENOMIC DNA]</scope>
</reference>
<sequence length="199" mass="21519">MEFITTMTVKDLQDGNGSGVNNQDLAVQAPAAEALQENPNLPLATVKRLMRKGLPLHAKVTEESKETMLECVTEFIGFITSEANHQCQLEHRRTVSGEDLIRALKTLGFNNYAVVLSLYLERLRQNDAAARFPSRVPPPPPPSFATGFPVIPAPFQTFPETLEMGGFYNGGSGGFYNGVSGGSGSGNATMANFCYDPFA</sequence>
<dbReference type="Proteomes" id="UP000694853">
    <property type="component" value="Unplaced"/>
</dbReference>
<dbReference type="PANTHER" id="PTHR11064:SF9">
    <property type="entry name" value="NUCLEAR TRANSCRIPTION FACTOR Y SUBUNIT BETA"/>
    <property type="match status" value="1"/>
</dbReference>